<dbReference type="AlphaFoldDB" id="A0ABD0LG57"/>
<evidence type="ECO:0000256" key="1">
    <source>
        <dbReference type="SAM" id="MobiDB-lite"/>
    </source>
</evidence>
<dbReference type="InterPro" id="IPR050187">
    <property type="entry name" value="Lipid_Phosphate_FormReg"/>
</dbReference>
<comment type="caution">
    <text evidence="3">The sequence shown here is derived from an EMBL/GenBank/DDBJ whole genome shotgun (WGS) entry which is preliminary data.</text>
</comment>
<dbReference type="InterPro" id="IPR017438">
    <property type="entry name" value="ATP-NAD_kinase_N"/>
</dbReference>
<evidence type="ECO:0000313" key="4">
    <source>
        <dbReference type="Proteomes" id="UP001519460"/>
    </source>
</evidence>
<feature type="compositionally biased region" description="Low complexity" evidence="1">
    <location>
        <begin position="32"/>
        <end position="60"/>
    </location>
</feature>
<dbReference type="EMBL" id="JACVVK020000051">
    <property type="protein sequence ID" value="KAK7498390.1"/>
    <property type="molecule type" value="Genomic_DNA"/>
</dbReference>
<accession>A0ABD0LG57</accession>
<dbReference type="Gene3D" id="2.60.200.40">
    <property type="match status" value="1"/>
</dbReference>
<dbReference type="InterPro" id="IPR001206">
    <property type="entry name" value="Diacylglycerol_kinase_cat_dom"/>
</dbReference>
<name>A0ABD0LG57_9CAEN</name>
<feature type="domain" description="DAGKc" evidence="2">
    <location>
        <begin position="173"/>
        <end position="322"/>
    </location>
</feature>
<dbReference type="PROSITE" id="PS50146">
    <property type="entry name" value="DAGK"/>
    <property type="match status" value="1"/>
</dbReference>
<dbReference type="Pfam" id="PF00781">
    <property type="entry name" value="DAGK_cat"/>
    <property type="match status" value="1"/>
</dbReference>
<dbReference type="PANTHER" id="PTHR12358:SF26">
    <property type="entry name" value="CERAMIDE KINASE-LIKE PROTEIN"/>
    <property type="match status" value="1"/>
</dbReference>
<dbReference type="SMART" id="SM00046">
    <property type="entry name" value="DAGKc"/>
    <property type="match status" value="1"/>
</dbReference>
<organism evidence="3 4">
    <name type="scientific">Batillaria attramentaria</name>
    <dbReference type="NCBI Taxonomy" id="370345"/>
    <lineage>
        <taxon>Eukaryota</taxon>
        <taxon>Metazoa</taxon>
        <taxon>Spiralia</taxon>
        <taxon>Lophotrochozoa</taxon>
        <taxon>Mollusca</taxon>
        <taxon>Gastropoda</taxon>
        <taxon>Caenogastropoda</taxon>
        <taxon>Sorbeoconcha</taxon>
        <taxon>Cerithioidea</taxon>
        <taxon>Batillariidae</taxon>
        <taxon>Batillaria</taxon>
    </lineage>
</organism>
<dbReference type="InterPro" id="IPR045363">
    <property type="entry name" value="CERK_C"/>
</dbReference>
<dbReference type="PANTHER" id="PTHR12358">
    <property type="entry name" value="SPHINGOSINE KINASE"/>
    <property type="match status" value="1"/>
</dbReference>
<gene>
    <name evidence="3" type="ORF">BaRGS_00010344</name>
</gene>
<dbReference type="InterPro" id="IPR016064">
    <property type="entry name" value="NAD/diacylglycerol_kinase_sf"/>
</dbReference>
<dbReference type="Pfam" id="PF19280">
    <property type="entry name" value="CERK_C"/>
    <property type="match status" value="1"/>
</dbReference>
<feature type="region of interest" description="Disordered" evidence="1">
    <location>
        <begin position="1"/>
        <end position="62"/>
    </location>
</feature>
<dbReference type="SUPFAM" id="SSF111331">
    <property type="entry name" value="NAD kinase/diacylglycerol kinase-like"/>
    <property type="match status" value="1"/>
</dbReference>
<sequence>MDGGSYTFDDEGNPVPAEKPPPAPRASRSKSKTSVVSATSQHSRTSSLAGAASLVSGGEATESDGDVLSDMFHMDGQGFDVSVSFLLDQVHWQPMNPSGRRKRSRSLSGLFKRRRSSSGLKDPSQNSVDLSKVFGARIKRRHKAGQSEDEGFVLGLGLFACEQKDANTLPISGRPKNVKVYLQPFAGERHAKSIYKHKIAPLFKTAGVAVDLTEINHNEHVKQDMIHLNLDDFDCIIAFGGDGTVHQVLNGLMNHTHKEQEIEMKPGFTPVKATVPLGIIPVGKTNHVACSVMGTADPVTAALHIIFGTFTPVDVCTVSTPEKFSQWAFNCQYGFAGSVLTFMKRYSSLGNKRIDAAFLKALTSSKLRSYECDIEYIPTPGVFSPTFNQVCRTGCSICQGSQPKDSQDVVTDMIEELDPLNNSGSSQASAGSVIELKQDSPWKTLKGSYMNISVFGIPGNCEIAPQGLSKFTHLNDGNIDLVIVKSCERKNFVRFLRRHGNSKNQFDFPFVEVIRCKEVRFRPRMPTSWSYNDHDFSEIKYQMNQLEKRQKQRNHRSMEVIDDLGRNQSLTPVGAPNFHYVGPQYRPTFFDQEITRRRRIQRKKEEKAKAREEAKGKSVWNIDNEICTLLELDIKVHCGLVRICGRGMSPQTEFSDVRFGCLPA</sequence>
<dbReference type="Proteomes" id="UP001519460">
    <property type="component" value="Unassembled WGS sequence"/>
</dbReference>
<reference evidence="3 4" key="1">
    <citation type="journal article" date="2023" name="Sci. Data">
        <title>Genome assembly of the Korean intertidal mud-creeper Batillaria attramentaria.</title>
        <authorList>
            <person name="Patra A.K."/>
            <person name="Ho P.T."/>
            <person name="Jun S."/>
            <person name="Lee S.J."/>
            <person name="Kim Y."/>
            <person name="Won Y.J."/>
        </authorList>
    </citation>
    <scope>NUCLEOTIDE SEQUENCE [LARGE SCALE GENOMIC DNA]</scope>
    <source>
        <strain evidence="3">Wonlab-2016</strain>
    </source>
</reference>
<keyword evidence="4" id="KW-1185">Reference proteome</keyword>
<protein>
    <recommendedName>
        <fullName evidence="2">DAGKc domain-containing protein</fullName>
    </recommendedName>
</protein>
<feature type="region of interest" description="Disordered" evidence="1">
    <location>
        <begin position="93"/>
        <end position="126"/>
    </location>
</feature>
<dbReference type="Gene3D" id="3.40.50.10330">
    <property type="entry name" value="Probable inorganic polyphosphate/atp-NAD kinase, domain 1"/>
    <property type="match status" value="1"/>
</dbReference>
<evidence type="ECO:0000259" key="2">
    <source>
        <dbReference type="PROSITE" id="PS50146"/>
    </source>
</evidence>
<feature type="compositionally biased region" description="Basic residues" evidence="1">
    <location>
        <begin position="99"/>
        <end position="116"/>
    </location>
</feature>
<proteinExistence type="predicted"/>
<evidence type="ECO:0000313" key="3">
    <source>
        <dbReference type="EMBL" id="KAK7498390.1"/>
    </source>
</evidence>